<accession>A0ABQ4DP03</accession>
<evidence type="ECO:0000313" key="3">
    <source>
        <dbReference type="Proteomes" id="UP000614741"/>
    </source>
</evidence>
<name>A0ABQ4DP03_9CELL</name>
<keyword evidence="3" id="KW-1185">Reference proteome</keyword>
<organism evidence="2 3">
    <name type="scientific">Cellulomonas phragmiteti</name>
    <dbReference type="NCBI Taxonomy" id="478780"/>
    <lineage>
        <taxon>Bacteria</taxon>
        <taxon>Bacillati</taxon>
        <taxon>Actinomycetota</taxon>
        <taxon>Actinomycetes</taxon>
        <taxon>Micrococcales</taxon>
        <taxon>Cellulomonadaceae</taxon>
        <taxon>Cellulomonas</taxon>
    </lineage>
</organism>
<dbReference type="EMBL" id="BONP01000019">
    <property type="protein sequence ID" value="GIG41087.1"/>
    <property type="molecule type" value="Genomic_DNA"/>
</dbReference>
<reference evidence="2 3" key="1">
    <citation type="submission" date="2021-01" db="EMBL/GenBank/DDBJ databases">
        <title>Whole genome shotgun sequence of Cellulomonas phragmiteti NBRC 110785.</title>
        <authorList>
            <person name="Komaki H."/>
            <person name="Tamura T."/>
        </authorList>
    </citation>
    <scope>NUCLEOTIDE SEQUENCE [LARGE SCALE GENOMIC DNA]</scope>
    <source>
        <strain evidence="2 3">NBRC 110785</strain>
    </source>
</reference>
<proteinExistence type="predicted"/>
<sequence length="108" mass="11717">MSRARSTSAGLRISITWCALLVVPPVRRRGCCPTWSPTCRDILSRDEPRTRPAPPGPRPGGSRGRQAGMWCDGWSDIVRGLLVGTAAYVTLVVPLRVLGEPTPAELRP</sequence>
<feature type="region of interest" description="Disordered" evidence="1">
    <location>
        <begin position="41"/>
        <end position="67"/>
    </location>
</feature>
<protein>
    <submittedName>
        <fullName evidence="2">Uncharacterized protein</fullName>
    </submittedName>
</protein>
<evidence type="ECO:0000256" key="1">
    <source>
        <dbReference type="SAM" id="MobiDB-lite"/>
    </source>
</evidence>
<comment type="caution">
    <text evidence="2">The sequence shown here is derived from an EMBL/GenBank/DDBJ whole genome shotgun (WGS) entry which is preliminary data.</text>
</comment>
<evidence type="ECO:0000313" key="2">
    <source>
        <dbReference type="EMBL" id="GIG41087.1"/>
    </source>
</evidence>
<dbReference type="Proteomes" id="UP000614741">
    <property type="component" value="Unassembled WGS sequence"/>
</dbReference>
<gene>
    <name evidence="2" type="ORF">Cph01nite_28490</name>
</gene>